<feature type="transmembrane region" description="Helical" evidence="1">
    <location>
        <begin position="411"/>
        <end position="431"/>
    </location>
</feature>
<dbReference type="Proteomes" id="UP001204445">
    <property type="component" value="Unassembled WGS sequence"/>
</dbReference>
<dbReference type="PANTHER" id="PTHR34219">
    <property type="entry name" value="IRON-REGULATED INNER MEMBRANE PROTEIN-RELATED"/>
    <property type="match status" value="1"/>
</dbReference>
<protein>
    <submittedName>
        <fullName evidence="2">Iron-regulated membrane protein</fullName>
    </submittedName>
</protein>
<feature type="transmembrane region" description="Helical" evidence="1">
    <location>
        <begin position="133"/>
        <end position="155"/>
    </location>
</feature>
<evidence type="ECO:0000313" key="2">
    <source>
        <dbReference type="EMBL" id="MCS3903711.1"/>
    </source>
</evidence>
<evidence type="ECO:0000313" key="3">
    <source>
        <dbReference type="Proteomes" id="UP001204445"/>
    </source>
</evidence>
<feature type="transmembrane region" description="Helical" evidence="1">
    <location>
        <begin position="12"/>
        <end position="36"/>
    </location>
</feature>
<feature type="transmembrane region" description="Helical" evidence="1">
    <location>
        <begin position="336"/>
        <end position="356"/>
    </location>
</feature>
<reference evidence="2" key="1">
    <citation type="submission" date="2022-08" db="EMBL/GenBank/DDBJ databases">
        <title>Genomic Encyclopedia of Type Strains, Phase III (KMG-III): the genomes of soil and plant-associated and newly described type strains.</title>
        <authorList>
            <person name="Whitman W."/>
        </authorList>
    </citation>
    <scope>NUCLEOTIDE SEQUENCE</scope>
    <source>
        <strain evidence="2">HMT 1</strain>
    </source>
</reference>
<organism evidence="2 3">
    <name type="scientific">Methylohalomonas lacus</name>
    <dbReference type="NCBI Taxonomy" id="398773"/>
    <lineage>
        <taxon>Bacteria</taxon>
        <taxon>Pseudomonadati</taxon>
        <taxon>Pseudomonadota</taxon>
        <taxon>Gammaproteobacteria</taxon>
        <taxon>Methylohalomonadales</taxon>
        <taxon>Methylohalomonadaceae</taxon>
        <taxon>Methylohalomonas</taxon>
    </lineage>
</organism>
<dbReference type="PANTHER" id="PTHR34219:SF4">
    <property type="entry name" value="PEPSY DOMAIN-CONTAINING PROTEIN"/>
    <property type="match status" value="1"/>
</dbReference>
<feature type="transmembrane region" description="Helical" evidence="1">
    <location>
        <begin position="475"/>
        <end position="493"/>
    </location>
</feature>
<dbReference type="InterPro" id="IPR005625">
    <property type="entry name" value="PepSY-ass_TM"/>
</dbReference>
<feature type="transmembrane region" description="Helical" evidence="1">
    <location>
        <begin position="183"/>
        <end position="207"/>
    </location>
</feature>
<gene>
    <name evidence="2" type="ORF">J2T55_001742</name>
</gene>
<dbReference type="AlphaFoldDB" id="A0AAE3HJV9"/>
<name>A0AAE3HJV9_9GAMM</name>
<evidence type="ECO:0000256" key="1">
    <source>
        <dbReference type="SAM" id="Phobius"/>
    </source>
</evidence>
<keyword evidence="1" id="KW-0472">Membrane</keyword>
<feature type="transmembrane region" description="Helical" evidence="1">
    <location>
        <begin position="377"/>
        <end position="399"/>
    </location>
</feature>
<keyword evidence="3" id="KW-1185">Reference proteome</keyword>
<feature type="transmembrane region" description="Helical" evidence="1">
    <location>
        <begin position="438"/>
        <end position="455"/>
    </location>
</feature>
<accession>A0AAE3HJV9</accession>
<dbReference type="RefSeq" id="WP_259055659.1">
    <property type="nucleotide sequence ID" value="NZ_JANUCT010000011.1"/>
</dbReference>
<dbReference type="Pfam" id="PF03929">
    <property type="entry name" value="PepSY_TM"/>
    <property type="match status" value="1"/>
</dbReference>
<sequence length="518" mass="57376">MKKTFSQSMAWLHTWSGLIFGWILFAIFLTGSLSVFDREISQWMQPESAASQVPATTAVDRAADYLRNNHPDAPSWLIVPPSDRSATMLAYWQEGQEFPHVALDPATGKVAKRDTDGGHFFVHFHYQLHAGTIGTWIVGGVGLMMLIGLLSGIVIHKRIFKDFFTFRPRAGAQRSWLDAHNALGVLTLPFLLMITFSGLAIFAFMYLPSPVKLLYGDSLEDSEEFFHEARPHVDLEPTDQSAALLPLGGFVERTQQAFGTEQIWYISVDHPGDENAVVSLEPLYGEQLTLSNQLIQFRGITGELLQKGMPFQPATHTQRVLTGLHFAQFGGAVTHWLYFISGLVGTAMIATGLLLFSVKRRRQIVLDSDVSTGFLNVVDRLNVAAIAGPILACLAYLWANRLLPPGLAERPAWEIGAFFAVWALSLIHALWRPARRAWLEQFTAAALLSLLLPLLNMLTSSQHLLVTLPAGRWRLAAVDLTVLALGLACVWLLRRLGMERQRTAVSGSAAPVWELADS</sequence>
<comment type="caution">
    <text evidence="2">The sequence shown here is derived from an EMBL/GenBank/DDBJ whole genome shotgun (WGS) entry which is preliminary data.</text>
</comment>
<proteinExistence type="predicted"/>
<dbReference type="EMBL" id="JANUCT010000011">
    <property type="protein sequence ID" value="MCS3903711.1"/>
    <property type="molecule type" value="Genomic_DNA"/>
</dbReference>
<keyword evidence="1" id="KW-1133">Transmembrane helix</keyword>
<keyword evidence="1" id="KW-0812">Transmembrane</keyword>